<dbReference type="InterPro" id="IPR029058">
    <property type="entry name" value="AB_hydrolase_fold"/>
</dbReference>
<dbReference type="InterPro" id="IPR050261">
    <property type="entry name" value="FrsA_esterase"/>
</dbReference>
<dbReference type="PANTHER" id="PTHR22946">
    <property type="entry name" value="DIENELACTONE HYDROLASE DOMAIN-CONTAINING PROTEIN-RELATED"/>
    <property type="match status" value="1"/>
</dbReference>
<gene>
    <name evidence="2" type="ORF">CCE28_10535</name>
</gene>
<organism evidence="2 3">
    <name type="scientific">Anaeromicrobium sediminis</name>
    <dbReference type="NCBI Taxonomy" id="1478221"/>
    <lineage>
        <taxon>Bacteria</taxon>
        <taxon>Bacillati</taxon>
        <taxon>Bacillota</taxon>
        <taxon>Clostridia</taxon>
        <taxon>Peptostreptococcales</taxon>
        <taxon>Thermotaleaceae</taxon>
        <taxon>Anaeromicrobium</taxon>
    </lineage>
</organism>
<dbReference type="SUPFAM" id="SSF53474">
    <property type="entry name" value="alpha/beta-Hydrolases"/>
    <property type="match status" value="1"/>
</dbReference>
<dbReference type="OrthoDB" id="9776685at2"/>
<dbReference type="AlphaFoldDB" id="A0A267MKH0"/>
<dbReference type="Gene3D" id="3.40.50.1820">
    <property type="entry name" value="alpha/beta hydrolase"/>
    <property type="match status" value="1"/>
</dbReference>
<dbReference type="EMBL" id="NIBG01000008">
    <property type="protein sequence ID" value="PAB59293.1"/>
    <property type="molecule type" value="Genomic_DNA"/>
</dbReference>
<reference evidence="2 3" key="1">
    <citation type="submission" date="2017-06" db="EMBL/GenBank/DDBJ databases">
        <title>Draft genome sequence of anaerobic fermentative bacterium Anaeromicrobium sediminis DY2726D isolated from West Pacific Ocean sediments.</title>
        <authorList>
            <person name="Zeng X."/>
        </authorList>
    </citation>
    <scope>NUCLEOTIDE SEQUENCE [LARGE SCALE GENOMIC DNA]</scope>
    <source>
        <strain evidence="2 3">DY2726D</strain>
    </source>
</reference>
<proteinExistence type="predicted"/>
<keyword evidence="1 2" id="KW-0378">Hydrolase</keyword>
<dbReference type="Proteomes" id="UP000216024">
    <property type="component" value="Unassembled WGS sequence"/>
</dbReference>
<dbReference type="RefSeq" id="WP_095133673.1">
    <property type="nucleotide sequence ID" value="NZ_NIBG01000008.1"/>
</dbReference>
<accession>A0A267MKH0</accession>
<keyword evidence="3" id="KW-1185">Reference proteome</keyword>
<evidence type="ECO:0000256" key="1">
    <source>
        <dbReference type="ARBA" id="ARBA00022801"/>
    </source>
</evidence>
<evidence type="ECO:0000313" key="2">
    <source>
        <dbReference type="EMBL" id="PAB59293.1"/>
    </source>
</evidence>
<name>A0A267MKH0_9FIRM</name>
<sequence>MLTKYVADMMIKPGASPVFDKPSDFGLDHEDVTFKAKDGVELSGWLIKGGSERVIIQSHFGVQSSRSGYTPVGKGMIKMWKEDIHFLNQAKHLVDQGYSVLMYDFRNHGDSGISERPWVSWGPEEAKDVAAAVNYISTHPVYTNAKIGLLSICMGAASTTYAFGNGLIEQGKISAMVAVQPLIYPDFVKAMGIPNFIAKRVNVETTKRLGFDLNQKSFLPDVNKIDMPTMVIQNTNDPWANKQFVENYFEALNTEKEMLWVDLEKSRAASYDYIGKQPETLSKFFDKYMK</sequence>
<comment type="caution">
    <text evidence="2">The sequence shown here is derived from an EMBL/GenBank/DDBJ whole genome shotgun (WGS) entry which is preliminary data.</text>
</comment>
<protein>
    <submittedName>
        <fullName evidence="2">Alpha/beta hydrolase</fullName>
    </submittedName>
</protein>
<dbReference type="PANTHER" id="PTHR22946:SF9">
    <property type="entry name" value="POLYKETIDE TRANSFERASE AF380"/>
    <property type="match status" value="1"/>
</dbReference>
<evidence type="ECO:0000313" key="3">
    <source>
        <dbReference type="Proteomes" id="UP000216024"/>
    </source>
</evidence>
<dbReference type="GO" id="GO:0052689">
    <property type="term" value="F:carboxylic ester hydrolase activity"/>
    <property type="evidence" value="ECO:0007669"/>
    <property type="project" value="UniProtKB-ARBA"/>
</dbReference>